<comment type="similarity">
    <text evidence="2 6">Belongs to the UPF0677 family.</text>
</comment>
<dbReference type="STRING" id="218821.SAMN05421837_11759"/>
<evidence type="ECO:0000256" key="3">
    <source>
        <dbReference type="ARBA" id="ARBA00022603"/>
    </source>
</evidence>
<dbReference type="PANTHER" id="PTHR43619">
    <property type="entry name" value="S-ADENOSYL-L-METHIONINE-DEPENDENT METHYLTRANSFERASE YKTD-RELATED"/>
    <property type="match status" value="1"/>
</dbReference>
<evidence type="ECO:0000256" key="2">
    <source>
        <dbReference type="ARBA" id="ARBA00008138"/>
    </source>
</evidence>
<keyword evidence="5 6" id="KW-0949">S-adenosyl-L-methionine</keyword>
<protein>
    <recommendedName>
        <fullName evidence="6">S-adenosyl-L-methionine-dependent methyltransferase</fullName>
        <ecNumber evidence="6">2.1.1.-</ecNumber>
    </recommendedName>
</protein>
<evidence type="ECO:0000256" key="5">
    <source>
        <dbReference type="ARBA" id="ARBA00022691"/>
    </source>
</evidence>
<keyword evidence="3 6" id="KW-0489">Methyltransferase</keyword>
<dbReference type="PANTHER" id="PTHR43619:SF2">
    <property type="entry name" value="S-ADENOSYL-L-METHIONINE-DEPENDENT METHYLTRANSFERASES SUPERFAMILY PROTEIN"/>
    <property type="match status" value="1"/>
</dbReference>
<accession>A0A1H5RHZ6</accession>
<dbReference type="AlphaFoldDB" id="A0A1H5RHZ6"/>
<evidence type="ECO:0000313" key="7">
    <source>
        <dbReference type="EMBL" id="SEF37993.1"/>
    </source>
</evidence>
<dbReference type="EC" id="2.1.1.-" evidence="6"/>
<evidence type="ECO:0000256" key="1">
    <source>
        <dbReference type="ARBA" id="ARBA00003907"/>
    </source>
</evidence>
<dbReference type="InterPro" id="IPR011610">
    <property type="entry name" value="SAM_mthyl_Trfase_ML2640-like"/>
</dbReference>
<gene>
    <name evidence="7" type="ORF">SAMN05421837_11759</name>
</gene>
<dbReference type="NCBIfam" id="TIGR00027">
    <property type="entry name" value="mthyl_TIGR00027"/>
    <property type="match status" value="1"/>
</dbReference>
<dbReference type="Gene3D" id="3.40.50.150">
    <property type="entry name" value="Vaccinia Virus protein VP39"/>
    <property type="match status" value="1"/>
</dbReference>
<dbReference type="Pfam" id="PF04072">
    <property type="entry name" value="LCM"/>
    <property type="match status" value="1"/>
</dbReference>
<dbReference type="InterPro" id="IPR007213">
    <property type="entry name" value="Ppm1/Ppm2/Tcmp"/>
</dbReference>
<dbReference type="GO" id="GO:0008168">
    <property type="term" value="F:methyltransferase activity"/>
    <property type="evidence" value="ECO:0007669"/>
    <property type="project" value="UniProtKB-UniRule"/>
</dbReference>
<proteinExistence type="inferred from homology"/>
<organism evidence="7 8">
    <name type="scientific">Amycolatopsis pretoriensis</name>
    <dbReference type="NCBI Taxonomy" id="218821"/>
    <lineage>
        <taxon>Bacteria</taxon>
        <taxon>Bacillati</taxon>
        <taxon>Actinomycetota</taxon>
        <taxon>Actinomycetes</taxon>
        <taxon>Pseudonocardiales</taxon>
        <taxon>Pseudonocardiaceae</taxon>
        <taxon>Amycolatopsis</taxon>
    </lineage>
</organism>
<dbReference type="Proteomes" id="UP000198878">
    <property type="component" value="Unassembled WGS sequence"/>
</dbReference>
<dbReference type="GO" id="GO:0032259">
    <property type="term" value="P:methylation"/>
    <property type="evidence" value="ECO:0007669"/>
    <property type="project" value="UniProtKB-KW"/>
</dbReference>
<evidence type="ECO:0000256" key="4">
    <source>
        <dbReference type="ARBA" id="ARBA00022679"/>
    </source>
</evidence>
<evidence type="ECO:0000313" key="8">
    <source>
        <dbReference type="Proteomes" id="UP000198878"/>
    </source>
</evidence>
<dbReference type="EMBL" id="FNUJ01000017">
    <property type="protein sequence ID" value="SEF37993.1"/>
    <property type="molecule type" value="Genomic_DNA"/>
</dbReference>
<reference evidence="8" key="1">
    <citation type="submission" date="2016-10" db="EMBL/GenBank/DDBJ databases">
        <authorList>
            <person name="Varghese N."/>
            <person name="Submissions S."/>
        </authorList>
    </citation>
    <scope>NUCLEOTIDE SEQUENCE [LARGE SCALE GENOMIC DNA]</scope>
    <source>
        <strain evidence="8">DSM 44654</strain>
    </source>
</reference>
<keyword evidence="8" id="KW-1185">Reference proteome</keyword>
<dbReference type="RefSeq" id="WP_086679853.1">
    <property type="nucleotide sequence ID" value="NZ_FNUJ01000017.1"/>
</dbReference>
<dbReference type="InterPro" id="IPR029063">
    <property type="entry name" value="SAM-dependent_MTases_sf"/>
</dbReference>
<evidence type="ECO:0000256" key="6">
    <source>
        <dbReference type="RuleBase" id="RU362030"/>
    </source>
</evidence>
<keyword evidence="4 7" id="KW-0808">Transferase</keyword>
<comment type="function">
    <text evidence="1 6">Exhibits S-adenosyl-L-methionine-dependent methyltransferase activity.</text>
</comment>
<sequence>MESRASFTAETMALQRAFESHRPAGRRLFDDPYATAFLRPSLRVLAEAARLPGVRHLAFSLYDAVAGPGPRASGITRTKVIDDALTSAMTGETQCVLLGAGYDTRAHRLPALAGRAVFEVDHPATQARKRAVLGAGPRYVPVDFERDDLPARLTESGFDPRKPSVFVWEGVTNYLTAEAVGTTLAAVHGLGGDLVFTYVDVRALHEPSPFPEARRWVRAVARSGEPWTFGLLPASTGAFLAEHGFDLRQDVSAQEAGGGSGLYRIAIAARRADAPHQ</sequence>
<dbReference type="SUPFAM" id="SSF53335">
    <property type="entry name" value="S-adenosyl-L-methionine-dependent methyltransferases"/>
    <property type="match status" value="1"/>
</dbReference>
<name>A0A1H5RHZ6_9PSEU</name>
<dbReference type="OrthoDB" id="9806164at2"/>